<accession>A0A072V4Q9</accession>
<proteinExistence type="predicted"/>
<keyword evidence="3" id="KW-1185">Reference proteome</keyword>
<reference evidence="2" key="3">
    <citation type="submission" date="2015-04" db="UniProtKB">
        <authorList>
            <consortium name="EnsemblPlants"/>
        </authorList>
    </citation>
    <scope>IDENTIFICATION</scope>
    <source>
        <strain evidence="2">cv. Jemalong A17</strain>
    </source>
</reference>
<organism evidence="1 3">
    <name type="scientific">Medicago truncatula</name>
    <name type="common">Barrel medic</name>
    <name type="synonym">Medicago tribuloides</name>
    <dbReference type="NCBI Taxonomy" id="3880"/>
    <lineage>
        <taxon>Eukaryota</taxon>
        <taxon>Viridiplantae</taxon>
        <taxon>Streptophyta</taxon>
        <taxon>Embryophyta</taxon>
        <taxon>Tracheophyta</taxon>
        <taxon>Spermatophyta</taxon>
        <taxon>Magnoliopsida</taxon>
        <taxon>eudicotyledons</taxon>
        <taxon>Gunneridae</taxon>
        <taxon>Pentapetalae</taxon>
        <taxon>rosids</taxon>
        <taxon>fabids</taxon>
        <taxon>Fabales</taxon>
        <taxon>Fabaceae</taxon>
        <taxon>Papilionoideae</taxon>
        <taxon>50 kb inversion clade</taxon>
        <taxon>NPAAA clade</taxon>
        <taxon>Hologalegina</taxon>
        <taxon>IRL clade</taxon>
        <taxon>Trifolieae</taxon>
        <taxon>Medicago</taxon>
    </lineage>
</organism>
<sequence>MEFKIRAQGFLVHHGRDKSDRKNIVVYVFIYGNETMSWCSNKKCVIALYSCEVEYIASSVVAYNG</sequence>
<dbReference type="HOGENOM" id="CLU_2853030_0_0_1"/>
<dbReference type="EMBL" id="CM001218">
    <property type="protein sequence ID" value="KEH36984.1"/>
    <property type="molecule type" value="Genomic_DNA"/>
</dbReference>
<reference evidence="1 3" key="2">
    <citation type="journal article" date="2014" name="BMC Genomics">
        <title>An improved genome release (version Mt4.0) for the model legume Medicago truncatula.</title>
        <authorList>
            <person name="Tang H."/>
            <person name="Krishnakumar V."/>
            <person name="Bidwell S."/>
            <person name="Rosen B."/>
            <person name="Chan A."/>
            <person name="Zhou S."/>
            <person name="Gentzbittel L."/>
            <person name="Childs K.L."/>
            <person name="Yandell M."/>
            <person name="Gundlach H."/>
            <person name="Mayer K.F."/>
            <person name="Schwartz D.C."/>
            <person name="Town C.D."/>
        </authorList>
    </citation>
    <scope>GENOME REANNOTATION</scope>
    <source>
        <strain evidence="1">A17</strain>
        <strain evidence="2 3">cv. Jemalong A17</strain>
    </source>
</reference>
<evidence type="ECO:0000313" key="2">
    <source>
        <dbReference type="EnsemblPlants" id="KEH36984"/>
    </source>
</evidence>
<name>A0A072V4Q9_MEDTR</name>
<dbReference type="Proteomes" id="UP000002051">
    <property type="component" value="Chromosome 2"/>
</dbReference>
<evidence type="ECO:0000313" key="3">
    <source>
        <dbReference type="Proteomes" id="UP000002051"/>
    </source>
</evidence>
<evidence type="ECO:0000313" key="1">
    <source>
        <dbReference type="EMBL" id="KEH36984.1"/>
    </source>
</evidence>
<gene>
    <name evidence="1" type="ordered locus">MTR_2g026680</name>
</gene>
<dbReference type="EnsemblPlants" id="KEH36984">
    <property type="protein sequence ID" value="KEH36984"/>
    <property type="gene ID" value="MTR_2g026680"/>
</dbReference>
<reference evidence="1 3" key="1">
    <citation type="journal article" date="2011" name="Nature">
        <title>The Medicago genome provides insight into the evolution of rhizobial symbioses.</title>
        <authorList>
            <person name="Young N.D."/>
            <person name="Debelle F."/>
            <person name="Oldroyd G.E."/>
            <person name="Geurts R."/>
            <person name="Cannon S.B."/>
            <person name="Udvardi M.K."/>
            <person name="Benedito V.A."/>
            <person name="Mayer K.F."/>
            <person name="Gouzy J."/>
            <person name="Schoof H."/>
            <person name="Van de Peer Y."/>
            <person name="Proost S."/>
            <person name="Cook D.R."/>
            <person name="Meyers B.C."/>
            <person name="Spannagl M."/>
            <person name="Cheung F."/>
            <person name="De Mita S."/>
            <person name="Krishnakumar V."/>
            <person name="Gundlach H."/>
            <person name="Zhou S."/>
            <person name="Mudge J."/>
            <person name="Bharti A.K."/>
            <person name="Murray J.D."/>
            <person name="Naoumkina M.A."/>
            <person name="Rosen B."/>
            <person name="Silverstein K.A."/>
            <person name="Tang H."/>
            <person name="Rombauts S."/>
            <person name="Zhao P.X."/>
            <person name="Zhou P."/>
            <person name="Barbe V."/>
            <person name="Bardou P."/>
            <person name="Bechner M."/>
            <person name="Bellec A."/>
            <person name="Berger A."/>
            <person name="Berges H."/>
            <person name="Bidwell S."/>
            <person name="Bisseling T."/>
            <person name="Choisne N."/>
            <person name="Couloux A."/>
            <person name="Denny R."/>
            <person name="Deshpande S."/>
            <person name="Dai X."/>
            <person name="Doyle J.J."/>
            <person name="Dudez A.M."/>
            <person name="Farmer A.D."/>
            <person name="Fouteau S."/>
            <person name="Franken C."/>
            <person name="Gibelin C."/>
            <person name="Gish J."/>
            <person name="Goldstein S."/>
            <person name="Gonzalez A.J."/>
            <person name="Green P.J."/>
            <person name="Hallab A."/>
            <person name="Hartog M."/>
            <person name="Hua A."/>
            <person name="Humphray S.J."/>
            <person name="Jeong D.H."/>
            <person name="Jing Y."/>
            <person name="Jocker A."/>
            <person name="Kenton S.M."/>
            <person name="Kim D.J."/>
            <person name="Klee K."/>
            <person name="Lai H."/>
            <person name="Lang C."/>
            <person name="Lin S."/>
            <person name="Macmil S.L."/>
            <person name="Magdelenat G."/>
            <person name="Matthews L."/>
            <person name="McCorrison J."/>
            <person name="Monaghan E.L."/>
            <person name="Mun J.H."/>
            <person name="Najar F.Z."/>
            <person name="Nicholson C."/>
            <person name="Noirot C."/>
            <person name="O'Bleness M."/>
            <person name="Paule C.R."/>
            <person name="Poulain J."/>
            <person name="Prion F."/>
            <person name="Qin B."/>
            <person name="Qu C."/>
            <person name="Retzel E.F."/>
            <person name="Riddle C."/>
            <person name="Sallet E."/>
            <person name="Samain S."/>
            <person name="Samson N."/>
            <person name="Sanders I."/>
            <person name="Saurat O."/>
            <person name="Scarpelli C."/>
            <person name="Schiex T."/>
            <person name="Segurens B."/>
            <person name="Severin A.J."/>
            <person name="Sherrier D.J."/>
            <person name="Shi R."/>
            <person name="Sims S."/>
            <person name="Singer S.R."/>
            <person name="Sinharoy S."/>
            <person name="Sterck L."/>
            <person name="Viollet A."/>
            <person name="Wang B.B."/>
            <person name="Wang K."/>
            <person name="Wang M."/>
            <person name="Wang X."/>
            <person name="Warfsmann J."/>
            <person name="Weissenbach J."/>
            <person name="White D.D."/>
            <person name="White J.D."/>
            <person name="Wiley G.B."/>
            <person name="Wincker P."/>
            <person name="Xing Y."/>
            <person name="Yang L."/>
            <person name="Yao Z."/>
            <person name="Ying F."/>
            <person name="Zhai J."/>
            <person name="Zhou L."/>
            <person name="Zuber A."/>
            <person name="Denarie J."/>
            <person name="Dixon R.A."/>
            <person name="May G.D."/>
            <person name="Schwartz D.C."/>
            <person name="Rogers J."/>
            <person name="Quetier F."/>
            <person name="Town C.D."/>
            <person name="Roe B.A."/>
        </authorList>
    </citation>
    <scope>NUCLEOTIDE SEQUENCE [LARGE SCALE GENOMIC DNA]</scope>
    <source>
        <strain evidence="1">A17</strain>
        <strain evidence="2 3">cv. Jemalong A17</strain>
    </source>
</reference>
<protein>
    <submittedName>
        <fullName evidence="1 2">Uncharacterized protein</fullName>
    </submittedName>
</protein>
<dbReference type="AlphaFoldDB" id="A0A072V4Q9"/>